<proteinExistence type="inferred from homology"/>
<dbReference type="InterPro" id="IPR013024">
    <property type="entry name" value="GGCT-like"/>
</dbReference>
<evidence type="ECO:0000256" key="3">
    <source>
        <dbReference type="ARBA" id="ARBA00030602"/>
    </source>
</evidence>
<evidence type="ECO:0000313" key="5">
    <source>
        <dbReference type="EMBL" id="KAG0264413.1"/>
    </source>
</evidence>
<comment type="similarity">
    <text evidence="1">Belongs to the gamma-glutamylcyclotransferase family.</text>
</comment>
<dbReference type="PANTHER" id="PTHR31544:SF2">
    <property type="entry name" value="AIG2-LIKE PROTEIN D"/>
    <property type="match status" value="1"/>
</dbReference>
<name>A0A9P6QB26_9FUNG</name>
<dbReference type="InterPro" id="IPR036568">
    <property type="entry name" value="GGCT-like_sf"/>
</dbReference>
<protein>
    <recommendedName>
        <fullName evidence="3">Putative gamma-glutamylcyclotransferase</fullName>
    </recommendedName>
</protein>
<evidence type="ECO:0000259" key="4">
    <source>
        <dbReference type="Pfam" id="PF06094"/>
    </source>
</evidence>
<organism evidence="5 6">
    <name type="scientific">Mortierella polycephala</name>
    <dbReference type="NCBI Taxonomy" id="41804"/>
    <lineage>
        <taxon>Eukaryota</taxon>
        <taxon>Fungi</taxon>
        <taxon>Fungi incertae sedis</taxon>
        <taxon>Mucoromycota</taxon>
        <taxon>Mortierellomycotina</taxon>
        <taxon>Mortierellomycetes</taxon>
        <taxon>Mortierellales</taxon>
        <taxon>Mortierellaceae</taxon>
        <taxon>Mortierella</taxon>
    </lineage>
</organism>
<dbReference type="Proteomes" id="UP000726737">
    <property type="component" value="Unassembled WGS sequence"/>
</dbReference>
<dbReference type="GO" id="GO:0016740">
    <property type="term" value="F:transferase activity"/>
    <property type="evidence" value="ECO:0007669"/>
    <property type="project" value="UniProtKB-KW"/>
</dbReference>
<keyword evidence="2" id="KW-0808">Transferase</keyword>
<dbReference type="InterPro" id="IPR045038">
    <property type="entry name" value="AIG2-like"/>
</dbReference>
<dbReference type="SUPFAM" id="SSF110857">
    <property type="entry name" value="Gamma-glutamyl cyclotransferase-like"/>
    <property type="match status" value="1"/>
</dbReference>
<dbReference type="Pfam" id="PF06094">
    <property type="entry name" value="GGACT"/>
    <property type="match status" value="1"/>
</dbReference>
<dbReference type="AlphaFoldDB" id="A0A9P6QB26"/>
<reference evidence="5" key="1">
    <citation type="journal article" date="2020" name="Fungal Divers.">
        <title>Resolving the Mortierellaceae phylogeny through synthesis of multi-gene phylogenetics and phylogenomics.</title>
        <authorList>
            <person name="Vandepol N."/>
            <person name="Liber J."/>
            <person name="Desiro A."/>
            <person name="Na H."/>
            <person name="Kennedy M."/>
            <person name="Barry K."/>
            <person name="Grigoriev I.V."/>
            <person name="Miller A.N."/>
            <person name="O'Donnell K."/>
            <person name="Stajich J.E."/>
            <person name="Bonito G."/>
        </authorList>
    </citation>
    <scope>NUCLEOTIDE SEQUENCE</scope>
    <source>
        <strain evidence="5">KOD948</strain>
    </source>
</reference>
<comment type="caution">
    <text evidence="5">The sequence shown here is derived from an EMBL/GenBank/DDBJ whole genome shotgun (WGS) entry which is preliminary data.</text>
</comment>
<dbReference type="CDD" id="cd06661">
    <property type="entry name" value="GGCT_like"/>
    <property type="match status" value="1"/>
</dbReference>
<evidence type="ECO:0000256" key="1">
    <source>
        <dbReference type="ARBA" id="ARBA00008861"/>
    </source>
</evidence>
<sequence length="167" mass="18970">MTIASVPHPCFFYGSLMEPRVLSSVTRPGPEADIYTVRASIEGYIRRPYHGAPYPGMISSQDKMQAVEGLLVFGHTLMDRFRLDQFEGSEYTREVLSVKILDPVPGAYNVEDGHKPLSPGDLVQAYVYIFTGPFEHLDQSREWDFGAFQRDHLDVWMKTSSDFENDS</sequence>
<gene>
    <name evidence="5" type="ORF">BG011_006889</name>
</gene>
<accession>A0A9P6QB26</accession>
<dbReference type="Gene3D" id="3.10.490.10">
    <property type="entry name" value="Gamma-glutamyl cyclotransferase-like"/>
    <property type="match status" value="1"/>
</dbReference>
<dbReference type="EMBL" id="JAAAJA010000051">
    <property type="protein sequence ID" value="KAG0264413.1"/>
    <property type="molecule type" value="Genomic_DNA"/>
</dbReference>
<dbReference type="PANTHER" id="PTHR31544">
    <property type="entry name" value="AIG2-LIKE PROTEIN D"/>
    <property type="match status" value="1"/>
</dbReference>
<dbReference type="OrthoDB" id="1044435at2759"/>
<keyword evidence="6" id="KW-1185">Reference proteome</keyword>
<evidence type="ECO:0000313" key="6">
    <source>
        <dbReference type="Proteomes" id="UP000726737"/>
    </source>
</evidence>
<dbReference type="InterPro" id="IPR009288">
    <property type="entry name" value="AIG2-like_dom"/>
</dbReference>
<evidence type="ECO:0000256" key="2">
    <source>
        <dbReference type="ARBA" id="ARBA00022679"/>
    </source>
</evidence>
<feature type="domain" description="Gamma-glutamylcyclotransferase AIG2-like" evidence="4">
    <location>
        <begin position="10"/>
        <end position="144"/>
    </location>
</feature>